<gene>
    <name evidence="4" type="ORF">FHS89_002847</name>
</gene>
<dbReference type="EMBL" id="JACIJS010000009">
    <property type="protein sequence ID" value="MBB5516805.1"/>
    <property type="molecule type" value="Genomic_DNA"/>
</dbReference>
<reference evidence="4 5" key="1">
    <citation type="submission" date="2020-08" db="EMBL/GenBank/DDBJ databases">
        <title>Genomic Encyclopedia of Type Strains, Phase IV (KMG-IV): sequencing the most valuable type-strain genomes for metagenomic binning, comparative biology and taxonomic classification.</title>
        <authorList>
            <person name="Goeker M."/>
        </authorList>
    </citation>
    <scope>NUCLEOTIDE SEQUENCE [LARGE SCALE GENOMIC DNA]</scope>
    <source>
        <strain evidence="4 5">DSM 103377</strain>
    </source>
</reference>
<dbReference type="InterPro" id="IPR000182">
    <property type="entry name" value="GNAT_dom"/>
</dbReference>
<dbReference type="CDD" id="cd04301">
    <property type="entry name" value="NAT_SF"/>
    <property type="match status" value="1"/>
</dbReference>
<keyword evidence="1 4" id="KW-0808">Transferase</keyword>
<dbReference type="SUPFAM" id="SSF55729">
    <property type="entry name" value="Acyl-CoA N-acyltransferases (Nat)"/>
    <property type="match status" value="1"/>
</dbReference>
<evidence type="ECO:0000256" key="2">
    <source>
        <dbReference type="ARBA" id="ARBA00023315"/>
    </source>
</evidence>
<dbReference type="Pfam" id="PF13508">
    <property type="entry name" value="Acetyltransf_7"/>
    <property type="match status" value="1"/>
</dbReference>
<dbReference type="PANTHER" id="PTHR43877:SF1">
    <property type="entry name" value="ACETYLTRANSFERASE"/>
    <property type="match status" value="1"/>
</dbReference>
<dbReference type="Proteomes" id="UP000553766">
    <property type="component" value="Unassembled WGS sequence"/>
</dbReference>
<dbReference type="GO" id="GO:0016747">
    <property type="term" value="F:acyltransferase activity, transferring groups other than amino-acyl groups"/>
    <property type="evidence" value="ECO:0007669"/>
    <property type="project" value="InterPro"/>
</dbReference>
<evidence type="ECO:0000313" key="5">
    <source>
        <dbReference type="Proteomes" id="UP000553766"/>
    </source>
</evidence>
<evidence type="ECO:0000313" key="4">
    <source>
        <dbReference type="EMBL" id="MBB5516805.1"/>
    </source>
</evidence>
<evidence type="ECO:0000256" key="1">
    <source>
        <dbReference type="ARBA" id="ARBA00022679"/>
    </source>
</evidence>
<feature type="domain" description="N-acetyltransferase" evidence="3">
    <location>
        <begin position="3"/>
        <end position="161"/>
    </location>
</feature>
<dbReference type="InterPro" id="IPR016181">
    <property type="entry name" value="Acyl_CoA_acyltransferase"/>
</dbReference>
<evidence type="ECO:0000259" key="3">
    <source>
        <dbReference type="PROSITE" id="PS51186"/>
    </source>
</evidence>
<dbReference type="PANTHER" id="PTHR43877">
    <property type="entry name" value="AMINOALKYLPHOSPHONATE N-ACETYLTRANSFERASE-RELATED-RELATED"/>
    <property type="match status" value="1"/>
</dbReference>
<accession>A0A840X4P1</accession>
<keyword evidence="2" id="KW-0012">Acyltransferase</keyword>
<dbReference type="PROSITE" id="PS51186">
    <property type="entry name" value="GNAT"/>
    <property type="match status" value="1"/>
</dbReference>
<name>A0A840X4P1_9RHOB</name>
<dbReference type="Gene3D" id="3.40.630.30">
    <property type="match status" value="1"/>
</dbReference>
<protein>
    <submittedName>
        <fullName evidence="4">GNAT superfamily N-acetyltransferase</fullName>
    </submittedName>
</protein>
<comment type="caution">
    <text evidence="4">The sequence shown here is derived from an EMBL/GenBank/DDBJ whole genome shotgun (WGS) entry which is preliminary data.</text>
</comment>
<sequence>MKPELRVARMADAEPISALFAACYPTLMAPAYAPDVLSAALPKMIHANPVLIASGRFYVVEQEGRIIGAGGWGPAPPSGEDVPVHIRHFATHPDATGQGVGALCLTRCQEDARAEGHPALGCFSSLNAEGFYARHGFQRVAARDIPIGDASFPVIEMRCPL</sequence>
<dbReference type="AlphaFoldDB" id="A0A840X4P1"/>
<dbReference type="RefSeq" id="WP_184012765.1">
    <property type="nucleotide sequence ID" value="NZ_JACIJS010000009.1"/>
</dbReference>
<keyword evidence="5" id="KW-1185">Reference proteome</keyword>
<organism evidence="4 5">
    <name type="scientific">Rubricella aquisinus</name>
    <dbReference type="NCBI Taxonomy" id="2028108"/>
    <lineage>
        <taxon>Bacteria</taxon>
        <taxon>Pseudomonadati</taxon>
        <taxon>Pseudomonadota</taxon>
        <taxon>Alphaproteobacteria</taxon>
        <taxon>Rhodobacterales</taxon>
        <taxon>Paracoccaceae</taxon>
        <taxon>Rubricella</taxon>
    </lineage>
</organism>
<proteinExistence type="predicted"/>
<dbReference type="InterPro" id="IPR050832">
    <property type="entry name" value="Bact_Acetyltransf"/>
</dbReference>